<dbReference type="GO" id="GO:0003700">
    <property type="term" value="F:DNA-binding transcription factor activity"/>
    <property type="evidence" value="ECO:0007669"/>
    <property type="project" value="InterPro"/>
</dbReference>
<evidence type="ECO:0000256" key="1">
    <source>
        <dbReference type="SAM" id="MobiDB-lite"/>
    </source>
</evidence>
<gene>
    <name evidence="3" type="ORF">SRB5_00740</name>
</gene>
<evidence type="ECO:0000313" key="4">
    <source>
        <dbReference type="Proteomes" id="UP000466345"/>
    </source>
</evidence>
<dbReference type="InterPro" id="IPR011991">
    <property type="entry name" value="ArsR-like_HTH"/>
</dbReference>
<dbReference type="SMART" id="SM00418">
    <property type="entry name" value="HTH_ARSR"/>
    <property type="match status" value="1"/>
</dbReference>
<dbReference type="SUPFAM" id="SSF46785">
    <property type="entry name" value="Winged helix' DNA-binding domain"/>
    <property type="match status" value="1"/>
</dbReference>
<feature type="region of interest" description="Disordered" evidence="1">
    <location>
        <begin position="175"/>
        <end position="211"/>
    </location>
</feature>
<organism evidence="3 4">
    <name type="scientific">Streptomyces smaragdinus</name>
    <dbReference type="NCBI Taxonomy" id="2585196"/>
    <lineage>
        <taxon>Bacteria</taxon>
        <taxon>Bacillati</taxon>
        <taxon>Actinomycetota</taxon>
        <taxon>Actinomycetes</taxon>
        <taxon>Kitasatosporales</taxon>
        <taxon>Streptomycetaceae</taxon>
        <taxon>Streptomyces</taxon>
    </lineage>
</organism>
<feature type="compositionally biased region" description="Polar residues" evidence="1">
    <location>
        <begin position="191"/>
        <end position="204"/>
    </location>
</feature>
<dbReference type="Gene3D" id="6.10.140.2180">
    <property type="match status" value="1"/>
</dbReference>
<dbReference type="Gene3D" id="1.10.10.10">
    <property type="entry name" value="Winged helix-like DNA-binding domain superfamily/Winged helix DNA-binding domain"/>
    <property type="match status" value="1"/>
</dbReference>
<evidence type="ECO:0000259" key="2">
    <source>
        <dbReference type="SMART" id="SM00418"/>
    </source>
</evidence>
<sequence>MDPFELLAHPVRLRVIHAMRGGRELTTAELCDRIRDVSKATVYRHVDALAAGGVLEVAREQRVRGAVERHYRLRRDHAGIDPETAGSLSPDDHRRAFATALTALAAEFTAYLDRDTADPVADLVGYRQHAVWLSPGELRGMIVGMREAIAPQLANEPSPDRTQYLISPILFPLEAAPADTGGDRPAASAPAPTSGNGSDGSPTQPERPDRP</sequence>
<dbReference type="OrthoDB" id="5949858at2"/>
<dbReference type="Proteomes" id="UP000466345">
    <property type="component" value="Unassembled WGS sequence"/>
</dbReference>
<dbReference type="AlphaFoldDB" id="A0A7K0C945"/>
<evidence type="ECO:0000313" key="3">
    <source>
        <dbReference type="EMBL" id="MQY09970.1"/>
    </source>
</evidence>
<dbReference type="InterPro" id="IPR001845">
    <property type="entry name" value="HTH_ArsR_DNA-bd_dom"/>
</dbReference>
<dbReference type="RefSeq" id="WP_153449366.1">
    <property type="nucleotide sequence ID" value="NZ_WEGJ01000001.1"/>
</dbReference>
<dbReference type="InterPro" id="IPR036388">
    <property type="entry name" value="WH-like_DNA-bd_sf"/>
</dbReference>
<comment type="caution">
    <text evidence="3">The sequence shown here is derived from an EMBL/GenBank/DDBJ whole genome shotgun (WGS) entry which is preliminary data.</text>
</comment>
<dbReference type="CDD" id="cd00090">
    <property type="entry name" value="HTH_ARSR"/>
    <property type="match status" value="1"/>
</dbReference>
<feature type="domain" description="HTH arsR-type" evidence="2">
    <location>
        <begin position="2"/>
        <end position="87"/>
    </location>
</feature>
<proteinExistence type="predicted"/>
<dbReference type="EMBL" id="WEGJ01000001">
    <property type="protein sequence ID" value="MQY09970.1"/>
    <property type="molecule type" value="Genomic_DNA"/>
</dbReference>
<name>A0A7K0C945_9ACTN</name>
<dbReference type="Pfam" id="PF12840">
    <property type="entry name" value="HTH_20"/>
    <property type="match status" value="1"/>
</dbReference>
<keyword evidence="4" id="KW-1185">Reference proteome</keyword>
<accession>A0A7K0C945</accession>
<reference evidence="3 4" key="1">
    <citation type="submission" date="2019-10" db="EMBL/GenBank/DDBJ databases">
        <title>Streptomyces smaragdinus sp. nov. and Streptomyces fabii sp. nov., isolated from the gut of fungus growing-termite Macrotermes natalensis.</title>
        <authorList>
            <person name="Schwitalla J."/>
            <person name="Benndorf R."/>
            <person name="Martin K."/>
            <person name="De Beer W."/>
            <person name="Kaster A.-K."/>
            <person name="Vollmers J."/>
            <person name="Poulsen M."/>
            <person name="Beemelmanns C."/>
        </authorList>
    </citation>
    <scope>NUCLEOTIDE SEQUENCE [LARGE SCALE GENOMIC DNA]</scope>
    <source>
        <strain evidence="3 4">RB5</strain>
    </source>
</reference>
<dbReference type="InterPro" id="IPR036390">
    <property type="entry name" value="WH_DNA-bd_sf"/>
</dbReference>
<protein>
    <recommendedName>
        <fullName evidence="2">HTH arsR-type domain-containing protein</fullName>
    </recommendedName>
</protein>